<evidence type="ECO:0000256" key="1">
    <source>
        <dbReference type="SAM" id="MobiDB-lite"/>
    </source>
</evidence>
<evidence type="ECO:0000313" key="3">
    <source>
        <dbReference type="Proteomes" id="UP000248975"/>
    </source>
</evidence>
<reference evidence="2 3" key="1">
    <citation type="submission" date="2017-08" db="EMBL/GenBank/DDBJ databases">
        <title>Infants hospitalized years apart are colonized by the same room-sourced microbial strains.</title>
        <authorList>
            <person name="Brooks B."/>
            <person name="Olm M.R."/>
            <person name="Firek B.A."/>
            <person name="Baker R."/>
            <person name="Thomas B.C."/>
            <person name="Morowitz M.J."/>
            <person name="Banfield J.F."/>
        </authorList>
    </citation>
    <scope>NUCLEOTIDE SEQUENCE [LARGE SCALE GENOMIC DNA]</scope>
    <source>
        <strain evidence="2">S2_003_000_R2_11</strain>
    </source>
</reference>
<dbReference type="EMBL" id="QFQS01000001">
    <property type="protein sequence ID" value="PZR00018.1"/>
    <property type="molecule type" value="Genomic_DNA"/>
</dbReference>
<dbReference type="AlphaFoldDB" id="A0A2W5TVC6"/>
<protein>
    <submittedName>
        <fullName evidence="2">Uncharacterized protein</fullName>
    </submittedName>
</protein>
<proteinExistence type="predicted"/>
<organism evidence="2 3">
    <name type="scientific">Cereibacter sphaeroides</name>
    <name type="common">Rhodobacter sphaeroides</name>
    <dbReference type="NCBI Taxonomy" id="1063"/>
    <lineage>
        <taxon>Bacteria</taxon>
        <taxon>Pseudomonadati</taxon>
        <taxon>Pseudomonadota</taxon>
        <taxon>Alphaproteobacteria</taxon>
        <taxon>Rhodobacterales</taxon>
        <taxon>Paracoccaceae</taxon>
        <taxon>Cereibacter</taxon>
    </lineage>
</organism>
<accession>A0A2W5TVC6</accession>
<gene>
    <name evidence="2" type="ORF">DI533_05195</name>
</gene>
<name>A0A2W5TVC6_CERSP</name>
<dbReference type="Proteomes" id="UP000248975">
    <property type="component" value="Unassembled WGS sequence"/>
</dbReference>
<comment type="caution">
    <text evidence="2">The sequence shown here is derived from an EMBL/GenBank/DDBJ whole genome shotgun (WGS) entry which is preliminary data.</text>
</comment>
<sequence>MADDREEHLLRTSEIYRRLRAHSAPERSVPPVELARDTGPPDSARAMAPPEAEAPPPGPVFWQRMLTRKPDLREIVLLIVVAAALIASRV</sequence>
<evidence type="ECO:0000313" key="2">
    <source>
        <dbReference type="EMBL" id="PZR00018.1"/>
    </source>
</evidence>
<feature type="region of interest" description="Disordered" evidence="1">
    <location>
        <begin position="21"/>
        <end position="59"/>
    </location>
</feature>